<keyword evidence="3" id="KW-1185">Reference proteome</keyword>
<evidence type="ECO:0000313" key="3">
    <source>
        <dbReference type="Proteomes" id="UP000265520"/>
    </source>
</evidence>
<evidence type="ECO:0000313" key="2">
    <source>
        <dbReference type="EMBL" id="MCI49496.1"/>
    </source>
</evidence>
<evidence type="ECO:0000256" key="1">
    <source>
        <dbReference type="SAM" id="MobiDB-lite"/>
    </source>
</evidence>
<reference evidence="2 3" key="1">
    <citation type="journal article" date="2018" name="Front. Plant Sci.">
        <title>Red Clover (Trifolium pratense) and Zigzag Clover (T. medium) - A Picture of Genomic Similarities and Differences.</title>
        <authorList>
            <person name="Dluhosova J."/>
            <person name="Istvanek J."/>
            <person name="Nedelnik J."/>
            <person name="Repkova J."/>
        </authorList>
    </citation>
    <scope>NUCLEOTIDE SEQUENCE [LARGE SCALE GENOMIC DNA]</scope>
    <source>
        <strain evidence="3">cv. 10/8</strain>
        <tissue evidence="2">Leaf</tissue>
    </source>
</reference>
<proteinExistence type="predicted"/>
<feature type="compositionally biased region" description="Basic and acidic residues" evidence="1">
    <location>
        <begin position="9"/>
        <end position="22"/>
    </location>
</feature>
<dbReference type="Proteomes" id="UP000265520">
    <property type="component" value="Unassembled WGS sequence"/>
</dbReference>
<dbReference type="AlphaFoldDB" id="A0A392SNQ1"/>
<feature type="region of interest" description="Disordered" evidence="1">
    <location>
        <begin position="1"/>
        <end position="22"/>
    </location>
</feature>
<feature type="non-terminal residue" evidence="2">
    <location>
        <position position="80"/>
    </location>
</feature>
<accession>A0A392SNQ1</accession>
<sequence length="80" mass="9768">MPRRRKASRQVDRSQDRQRRFKWHEGERSWSTGTGRGCYRDGYRYMDGFYSNRDRGASRERFCDHPSARYERSRFEHDGG</sequence>
<dbReference type="EMBL" id="LXQA010402047">
    <property type="protein sequence ID" value="MCI49496.1"/>
    <property type="molecule type" value="Genomic_DNA"/>
</dbReference>
<organism evidence="2 3">
    <name type="scientific">Trifolium medium</name>
    <dbReference type="NCBI Taxonomy" id="97028"/>
    <lineage>
        <taxon>Eukaryota</taxon>
        <taxon>Viridiplantae</taxon>
        <taxon>Streptophyta</taxon>
        <taxon>Embryophyta</taxon>
        <taxon>Tracheophyta</taxon>
        <taxon>Spermatophyta</taxon>
        <taxon>Magnoliopsida</taxon>
        <taxon>eudicotyledons</taxon>
        <taxon>Gunneridae</taxon>
        <taxon>Pentapetalae</taxon>
        <taxon>rosids</taxon>
        <taxon>fabids</taxon>
        <taxon>Fabales</taxon>
        <taxon>Fabaceae</taxon>
        <taxon>Papilionoideae</taxon>
        <taxon>50 kb inversion clade</taxon>
        <taxon>NPAAA clade</taxon>
        <taxon>Hologalegina</taxon>
        <taxon>IRL clade</taxon>
        <taxon>Trifolieae</taxon>
        <taxon>Trifolium</taxon>
    </lineage>
</organism>
<protein>
    <submittedName>
        <fullName evidence="2">Uncharacterized protein</fullName>
    </submittedName>
</protein>
<comment type="caution">
    <text evidence="2">The sequence shown here is derived from an EMBL/GenBank/DDBJ whole genome shotgun (WGS) entry which is preliminary data.</text>
</comment>
<name>A0A392SNQ1_9FABA</name>